<dbReference type="Gene3D" id="3.40.47.10">
    <property type="match status" value="1"/>
</dbReference>
<dbReference type="OrthoDB" id="3542226at2759"/>
<keyword evidence="2" id="KW-0808">Transferase</keyword>
<evidence type="ECO:0000256" key="2">
    <source>
        <dbReference type="ARBA" id="ARBA00022679"/>
    </source>
</evidence>
<evidence type="ECO:0008006" key="8">
    <source>
        <dbReference type="Google" id="ProtNLM"/>
    </source>
</evidence>
<evidence type="ECO:0000259" key="4">
    <source>
        <dbReference type="Pfam" id="PF18313"/>
    </source>
</evidence>
<dbReference type="GO" id="GO:0016746">
    <property type="term" value="F:acyltransferase activity"/>
    <property type="evidence" value="ECO:0007669"/>
    <property type="project" value="UniProtKB-KW"/>
</dbReference>
<dbReference type="InterPro" id="IPR055140">
    <property type="entry name" value="Thiolase_C_2"/>
</dbReference>
<dbReference type="InterPro" id="IPR016039">
    <property type="entry name" value="Thiolase-like"/>
</dbReference>
<feature type="domain" description="Thiolase C-terminal" evidence="5">
    <location>
        <begin position="302"/>
        <end position="411"/>
    </location>
</feature>
<accession>A0A9P7YXS4</accession>
<protein>
    <recommendedName>
        <fullName evidence="8">Thiolase-like protein type 1 additional C-terminal domain-containing protein</fullName>
    </recommendedName>
</protein>
<organism evidence="6 7">
    <name type="scientific">Calycina marina</name>
    <dbReference type="NCBI Taxonomy" id="1763456"/>
    <lineage>
        <taxon>Eukaryota</taxon>
        <taxon>Fungi</taxon>
        <taxon>Dikarya</taxon>
        <taxon>Ascomycota</taxon>
        <taxon>Pezizomycotina</taxon>
        <taxon>Leotiomycetes</taxon>
        <taxon>Helotiales</taxon>
        <taxon>Pezizellaceae</taxon>
        <taxon>Calycina</taxon>
    </lineage>
</organism>
<evidence type="ECO:0000256" key="3">
    <source>
        <dbReference type="ARBA" id="ARBA00023315"/>
    </source>
</evidence>
<dbReference type="PANTHER" id="PTHR18919">
    <property type="entry name" value="ACETYL-COA C-ACYLTRANSFERASE"/>
    <property type="match status" value="1"/>
</dbReference>
<keyword evidence="3" id="KW-0012">Acyltransferase</keyword>
<name>A0A9P7YXS4_9HELO</name>
<evidence type="ECO:0000313" key="7">
    <source>
        <dbReference type="Proteomes" id="UP000887226"/>
    </source>
</evidence>
<comment type="similarity">
    <text evidence="1">Belongs to the thiolase-like superfamily. Thiolase family.</text>
</comment>
<evidence type="ECO:0000259" key="5">
    <source>
        <dbReference type="Pfam" id="PF22691"/>
    </source>
</evidence>
<dbReference type="Pfam" id="PF22691">
    <property type="entry name" value="Thiolase_C_1"/>
    <property type="match status" value="1"/>
</dbReference>
<dbReference type="EMBL" id="MU254140">
    <property type="protein sequence ID" value="KAG9241909.1"/>
    <property type="molecule type" value="Genomic_DNA"/>
</dbReference>
<evidence type="ECO:0000313" key="6">
    <source>
        <dbReference type="EMBL" id="KAG9241909.1"/>
    </source>
</evidence>
<comment type="caution">
    <text evidence="6">The sequence shown here is derived from an EMBL/GenBank/DDBJ whole genome shotgun (WGS) entry which is preliminary data.</text>
</comment>
<dbReference type="Pfam" id="PF18313">
    <property type="entry name" value="TLP1_add_C"/>
    <property type="match status" value="1"/>
</dbReference>
<keyword evidence="7" id="KW-1185">Reference proteome</keyword>
<proteinExistence type="inferred from homology"/>
<dbReference type="Proteomes" id="UP000887226">
    <property type="component" value="Unassembled WGS sequence"/>
</dbReference>
<sequence>MGKQCVPVMVGVADFKNASTRIEDAIEPLDMMLRATKLALKDTSLSSFELQTLQNNIDTISVVAPWSWNYHDLPGLVGKGVGVEIEEKKKKLSHHGGDSPAKLVDGAARSIARGEARVALVVGGESLGSLASFTATKKMPPWLPPDMLKPVISLTSPLKGPQTAGTIHKVGLPIHVYPLYENVYRSSHHQSLVQNHHESAELYEKFAQIASKNEYAWSYARPTPTAEEIANVGKKNRMICFPYPLLMNAFNNVNLSAACVLTSTEYARELGIREEKWVFPLGGAGTSDCPDFWLRPTYISSPALSLSLSAALNITNLKPDNIDIFDIYSCFPIVPKLACESLGLDLLKEKRPITVLGGLTSFGGAGNNYAMHSITEIARQLRSSKSSGSEKKALVLANGGVLTYQHVLILSSFPPPTKKYPENPLPPTTYTPSNFLQIADAQNLPLETFTISAAVPELVVLSTTPVEGVVETFTVAYARDGMPELGFVVGRVGEGRFVANVVEKLDLKELVGEKHTIGRKGWVWKEYAEEGSRSLFSFEQRGKL</sequence>
<dbReference type="AlphaFoldDB" id="A0A9P7YXS4"/>
<dbReference type="Gene3D" id="2.40.50.840">
    <property type="match status" value="1"/>
</dbReference>
<dbReference type="SUPFAM" id="SSF53901">
    <property type="entry name" value="Thiolase-like"/>
    <property type="match status" value="1"/>
</dbReference>
<evidence type="ECO:0000256" key="1">
    <source>
        <dbReference type="ARBA" id="ARBA00010982"/>
    </source>
</evidence>
<gene>
    <name evidence="6" type="ORF">BJ878DRAFT_427070</name>
</gene>
<reference evidence="6" key="1">
    <citation type="journal article" date="2021" name="IMA Fungus">
        <title>Genomic characterization of three marine fungi, including Emericellopsis atlantica sp. nov. with signatures of a generalist lifestyle and marine biomass degradation.</title>
        <authorList>
            <person name="Hagestad O.C."/>
            <person name="Hou L."/>
            <person name="Andersen J.H."/>
            <person name="Hansen E.H."/>
            <person name="Altermark B."/>
            <person name="Li C."/>
            <person name="Kuhnert E."/>
            <person name="Cox R.J."/>
            <person name="Crous P.W."/>
            <person name="Spatafora J.W."/>
            <person name="Lail K."/>
            <person name="Amirebrahimi M."/>
            <person name="Lipzen A."/>
            <person name="Pangilinan J."/>
            <person name="Andreopoulos W."/>
            <person name="Hayes R.D."/>
            <person name="Ng V."/>
            <person name="Grigoriev I.V."/>
            <person name="Jackson S.A."/>
            <person name="Sutton T.D.S."/>
            <person name="Dobson A.D.W."/>
            <person name="Rama T."/>
        </authorList>
    </citation>
    <scope>NUCLEOTIDE SEQUENCE</scope>
    <source>
        <strain evidence="6">TRa3180A</strain>
    </source>
</reference>
<dbReference type="InterPro" id="IPR040771">
    <property type="entry name" value="TLP1_add_C"/>
</dbReference>
<feature type="domain" description="Thiolase-like protein type 1 additional C-terminal" evidence="4">
    <location>
        <begin position="455"/>
        <end position="525"/>
    </location>
</feature>
<dbReference type="PANTHER" id="PTHR18919:SF139">
    <property type="entry name" value="THIOLASE-LIKE PROTEIN TYPE 1 ADDITIONAL C-TERMINAL DOMAIN-CONTAINING PROTEIN"/>
    <property type="match status" value="1"/>
</dbReference>